<dbReference type="OrthoDB" id="2441193at2759"/>
<dbReference type="EMBL" id="CAJVPZ010069634">
    <property type="protein sequence ID" value="CAG8799156.1"/>
    <property type="molecule type" value="Genomic_DNA"/>
</dbReference>
<evidence type="ECO:0000313" key="1">
    <source>
        <dbReference type="EMBL" id="CAG8799156.1"/>
    </source>
</evidence>
<sequence>KWEGLNGTKYLKDSLKLNKMLKDMITNFVSECSFNASRLLQVVGILNGEQIANDRDGHNISRVKRGKI</sequence>
<keyword evidence="2" id="KW-1185">Reference proteome</keyword>
<reference evidence="1" key="1">
    <citation type="submission" date="2021-06" db="EMBL/GenBank/DDBJ databases">
        <authorList>
            <person name="Kallberg Y."/>
            <person name="Tangrot J."/>
            <person name="Rosling A."/>
        </authorList>
    </citation>
    <scope>NUCLEOTIDE SEQUENCE</scope>
    <source>
        <strain evidence="1">IN212</strain>
    </source>
</reference>
<feature type="non-terminal residue" evidence="1">
    <location>
        <position position="1"/>
    </location>
</feature>
<evidence type="ECO:0000313" key="2">
    <source>
        <dbReference type="Proteomes" id="UP000789396"/>
    </source>
</evidence>
<accession>A0A9N9JY09</accession>
<dbReference type="AlphaFoldDB" id="A0A9N9JY09"/>
<protein>
    <submittedName>
        <fullName evidence="1">756_t:CDS:1</fullName>
    </submittedName>
</protein>
<proteinExistence type="predicted"/>
<organism evidence="1 2">
    <name type="scientific">Racocetra fulgida</name>
    <dbReference type="NCBI Taxonomy" id="60492"/>
    <lineage>
        <taxon>Eukaryota</taxon>
        <taxon>Fungi</taxon>
        <taxon>Fungi incertae sedis</taxon>
        <taxon>Mucoromycota</taxon>
        <taxon>Glomeromycotina</taxon>
        <taxon>Glomeromycetes</taxon>
        <taxon>Diversisporales</taxon>
        <taxon>Gigasporaceae</taxon>
        <taxon>Racocetra</taxon>
    </lineage>
</organism>
<dbReference type="Proteomes" id="UP000789396">
    <property type="component" value="Unassembled WGS sequence"/>
</dbReference>
<comment type="caution">
    <text evidence="1">The sequence shown here is derived from an EMBL/GenBank/DDBJ whole genome shotgun (WGS) entry which is preliminary data.</text>
</comment>
<gene>
    <name evidence="1" type="ORF">RFULGI_LOCUS17556</name>
</gene>
<name>A0A9N9JY09_9GLOM</name>